<dbReference type="InterPro" id="IPR036249">
    <property type="entry name" value="Thioredoxin-like_sf"/>
</dbReference>
<dbReference type="Gene3D" id="3.30.200.20">
    <property type="entry name" value="Phosphorylase Kinase, domain 1"/>
    <property type="match status" value="1"/>
</dbReference>
<evidence type="ECO:0000256" key="1">
    <source>
        <dbReference type="ARBA" id="ARBA00022679"/>
    </source>
</evidence>
<keyword evidence="10" id="KW-1185">Reference proteome</keyword>
<keyword evidence="9" id="KW-0560">Oxidoreductase</keyword>
<dbReference type="PANTHER" id="PTHR43289">
    <property type="entry name" value="MITOGEN-ACTIVATED PROTEIN KINASE KINASE KINASE 20-RELATED"/>
    <property type="match status" value="1"/>
</dbReference>
<dbReference type="InterPro" id="IPR008271">
    <property type="entry name" value="Ser/Thr_kinase_AS"/>
</dbReference>
<dbReference type="GO" id="GO:0005524">
    <property type="term" value="F:ATP binding"/>
    <property type="evidence" value="ECO:0007669"/>
    <property type="project" value="UniProtKB-UniRule"/>
</dbReference>
<feature type="binding site" evidence="5">
    <location>
        <position position="244"/>
    </location>
    <ligand>
        <name>ATP</name>
        <dbReference type="ChEBI" id="CHEBI:30616"/>
    </ligand>
</feature>
<dbReference type="EMBL" id="SIHI01000015">
    <property type="protein sequence ID" value="TWT50040.1"/>
    <property type="molecule type" value="Genomic_DNA"/>
</dbReference>
<evidence type="ECO:0000259" key="7">
    <source>
        <dbReference type="PROSITE" id="PS50011"/>
    </source>
</evidence>
<protein>
    <submittedName>
        <fullName evidence="9">Alkyl hydroperoxide reductase subunit C</fullName>
        <ecNumber evidence="9">1.11.1.15</ecNumber>
    </submittedName>
</protein>
<dbReference type="Pfam" id="PF00069">
    <property type="entry name" value="Pkinase"/>
    <property type="match status" value="1"/>
</dbReference>
<dbReference type="CDD" id="cd14014">
    <property type="entry name" value="STKc_PknB_like"/>
    <property type="match status" value="1"/>
</dbReference>
<dbReference type="InterPro" id="IPR011009">
    <property type="entry name" value="Kinase-like_dom_sf"/>
</dbReference>
<dbReference type="EC" id="1.11.1.15" evidence="9"/>
<proteinExistence type="predicted"/>
<evidence type="ECO:0000256" key="5">
    <source>
        <dbReference type="PROSITE-ProRule" id="PRU10141"/>
    </source>
</evidence>
<dbReference type="Proteomes" id="UP000317243">
    <property type="component" value="Unassembled WGS sequence"/>
</dbReference>
<dbReference type="GO" id="GO:0004601">
    <property type="term" value="F:peroxidase activity"/>
    <property type="evidence" value="ECO:0007669"/>
    <property type="project" value="UniProtKB-KW"/>
</dbReference>
<name>A0A5C5WHA9_9PLAN</name>
<evidence type="ECO:0000256" key="3">
    <source>
        <dbReference type="ARBA" id="ARBA00022777"/>
    </source>
</evidence>
<keyword evidence="1" id="KW-0808">Transferase</keyword>
<dbReference type="InterPro" id="IPR000866">
    <property type="entry name" value="AhpC/TSA"/>
</dbReference>
<gene>
    <name evidence="9" type="primary">ahpC</name>
    <name evidence="9" type="ORF">KOR42_37240</name>
</gene>
<dbReference type="SMART" id="SM00220">
    <property type="entry name" value="S_TKc"/>
    <property type="match status" value="1"/>
</dbReference>
<evidence type="ECO:0000313" key="10">
    <source>
        <dbReference type="Proteomes" id="UP000317243"/>
    </source>
</evidence>
<accession>A0A5C5WHA9</accession>
<keyword evidence="9" id="KW-0575">Peroxidase</keyword>
<feature type="region of interest" description="Disordered" evidence="6">
    <location>
        <begin position="476"/>
        <end position="498"/>
    </location>
</feature>
<evidence type="ECO:0000259" key="8">
    <source>
        <dbReference type="PROSITE" id="PS51352"/>
    </source>
</evidence>
<dbReference type="InterPro" id="IPR000719">
    <property type="entry name" value="Prot_kinase_dom"/>
</dbReference>
<feature type="domain" description="Thioredoxin" evidence="8">
    <location>
        <begin position="25"/>
        <end position="185"/>
    </location>
</feature>
<keyword evidence="2 5" id="KW-0547">Nucleotide-binding</keyword>
<dbReference type="PROSITE" id="PS51352">
    <property type="entry name" value="THIOREDOXIN_2"/>
    <property type="match status" value="1"/>
</dbReference>
<dbReference type="InterPro" id="IPR013766">
    <property type="entry name" value="Thioredoxin_domain"/>
</dbReference>
<dbReference type="PROSITE" id="PS00108">
    <property type="entry name" value="PROTEIN_KINASE_ST"/>
    <property type="match status" value="1"/>
</dbReference>
<dbReference type="Gene3D" id="1.10.510.10">
    <property type="entry name" value="Transferase(Phosphotransferase) domain 1"/>
    <property type="match status" value="1"/>
</dbReference>
<dbReference type="SUPFAM" id="SSF56112">
    <property type="entry name" value="Protein kinase-like (PK-like)"/>
    <property type="match status" value="1"/>
</dbReference>
<sequence>MQVGVVCRVEKYQKSQWNRDSMLPTLIGQPAPKFRLPAVQYGAEETEWRTPESYAGEWLVLFFYPRDFSFVCPTELTAFSAHFEEFRLRNCQILGISVDTLDDHRRWFETPVSEGGIGPLRFPLASDQAGEFARACGVWLEEKQCAARGLLIIDPDGVVQYFVAHNTSVGRNSDEVLRVLDAVQSGGLCPESWAAADGTIDIVNELKPGRVLGQYRLVSQLGAGGFGNVFLADDLTLNRRVALKVIRATASSAREQVIAEARAAASLNHPNVCTVFAVETIGGLPMIVMEYVEGDSLSEIELSSLNSKERARIAVDISSGLTEAHAHGIVHGDLKPANVIVSNGGRATLLDFGLARHSRDGLPQTGPTTDANVGNDVDVTVIGVAVDENEKRPVGALSGTPRYMSPEQTLGERATTASDIYSFGLILFELISTRPAIPKLPLVEILDSIRSGRVREQVLSNVGSSASTLLAEMLATDPESRPTASDVKHELSAMNFDD</sequence>
<keyword evidence="3" id="KW-0418">Kinase</keyword>
<organism evidence="9 10">
    <name type="scientific">Thalassoglobus neptunius</name>
    <dbReference type="NCBI Taxonomy" id="1938619"/>
    <lineage>
        <taxon>Bacteria</taxon>
        <taxon>Pseudomonadati</taxon>
        <taxon>Planctomycetota</taxon>
        <taxon>Planctomycetia</taxon>
        <taxon>Planctomycetales</taxon>
        <taxon>Planctomycetaceae</taxon>
        <taxon>Thalassoglobus</taxon>
    </lineage>
</organism>
<evidence type="ECO:0000256" key="6">
    <source>
        <dbReference type="SAM" id="MobiDB-lite"/>
    </source>
</evidence>
<reference evidence="9 10" key="1">
    <citation type="submission" date="2019-02" db="EMBL/GenBank/DDBJ databases">
        <title>Deep-cultivation of Planctomycetes and their phenomic and genomic characterization uncovers novel biology.</title>
        <authorList>
            <person name="Wiegand S."/>
            <person name="Jogler M."/>
            <person name="Boedeker C."/>
            <person name="Pinto D."/>
            <person name="Vollmers J."/>
            <person name="Rivas-Marin E."/>
            <person name="Kohn T."/>
            <person name="Peeters S.H."/>
            <person name="Heuer A."/>
            <person name="Rast P."/>
            <person name="Oberbeckmann S."/>
            <person name="Bunk B."/>
            <person name="Jeske O."/>
            <person name="Meyerdierks A."/>
            <person name="Storesund J.E."/>
            <person name="Kallscheuer N."/>
            <person name="Luecker S."/>
            <person name="Lage O.M."/>
            <person name="Pohl T."/>
            <person name="Merkel B.J."/>
            <person name="Hornburger P."/>
            <person name="Mueller R.-W."/>
            <person name="Bruemmer F."/>
            <person name="Labrenz M."/>
            <person name="Spormann A.M."/>
            <person name="Op Den Camp H."/>
            <person name="Overmann J."/>
            <person name="Amann R."/>
            <person name="Jetten M.S.M."/>
            <person name="Mascher T."/>
            <person name="Medema M.H."/>
            <person name="Devos D.P."/>
            <person name="Kaster A.-K."/>
            <person name="Ovreas L."/>
            <person name="Rohde M."/>
            <person name="Galperin M.Y."/>
            <person name="Jogler C."/>
        </authorList>
    </citation>
    <scope>NUCLEOTIDE SEQUENCE [LARGE SCALE GENOMIC DNA]</scope>
    <source>
        <strain evidence="9 10">KOR42</strain>
    </source>
</reference>
<dbReference type="PROSITE" id="PS50011">
    <property type="entry name" value="PROTEIN_KINASE_DOM"/>
    <property type="match status" value="1"/>
</dbReference>
<dbReference type="CDD" id="cd03015">
    <property type="entry name" value="PRX_Typ2cys"/>
    <property type="match status" value="1"/>
</dbReference>
<evidence type="ECO:0000256" key="4">
    <source>
        <dbReference type="ARBA" id="ARBA00022840"/>
    </source>
</evidence>
<keyword evidence="4 5" id="KW-0067">ATP-binding</keyword>
<dbReference type="InterPro" id="IPR017441">
    <property type="entry name" value="Protein_kinase_ATP_BS"/>
</dbReference>
<feature type="domain" description="Protein kinase" evidence="7">
    <location>
        <begin position="215"/>
        <end position="492"/>
    </location>
</feature>
<comment type="caution">
    <text evidence="9">The sequence shown here is derived from an EMBL/GenBank/DDBJ whole genome shotgun (WGS) entry which is preliminary data.</text>
</comment>
<dbReference type="SUPFAM" id="SSF52833">
    <property type="entry name" value="Thioredoxin-like"/>
    <property type="match status" value="1"/>
</dbReference>
<dbReference type="PANTHER" id="PTHR43289:SF34">
    <property type="entry name" value="SERINE_THREONINE-PROTEIN KINASE YBDM-RELATED"/>
    <property type="match status" value="1"/>
</dbReference>
<dbReference type="GO" id="GO:0004674">
    <property type="term" value="F:protein serine/threonine kinase activity"/>
    <property type="evidence" value="ECO:0007669"/>
    <property type="project" value="TreeGrafter"/>
</dbReference>
<evidence type="ECO:0000256" key="2">
    <source>
        <dbReference type="ARBA" id="ARBA00022741"/>
    </source>
</evidence>
<dbReference type="Pfam" id="PF00578">
    <property type="entry name" value="AhpC-TSA"/>
    <property type="match status" value="1"/>
</dbReference>
<dbReference type="PROSITE" id="PS00107">
    <property type="entry name" value="PROTEIN_KINASE_ATP"/>
    <property type="match status" value="1"/>
</dbReference>
<evidence type="ECO:0000313" key="9">
    <source>
        <dbReference type="EMBL" id="TWT50040.1"/>
    </source>
</evidence>
<dbReference type="AlphaFoldDB" id="A0A5C5WHA9"/>
<dbReference type="Gene3D" id="3.40.30.10">
    <property type="entry name" value="Glutaredoxin"/>
    <property type="match status" value="1"/>
</dbReference>